<evidence type="ECO:0000256" key="6">
    <source>
        <dbReference type="ARBA" id="ARBA00037589"/>
    </source>
</evidence>
<dbReference type="InterPro" id="IPR036108">
    <property type="entry name" value="4pyrrol_syn_uPrphyn_synt_sf"/>
</dbReference>
<accession>A0ABX5I422</accession>
<evidence type="ECO:0000256" key="7">
    <source>
        <dbReference type="ARBA" id="ARBA00040167"/>
    </source>
</evidence>
<evidence type="ECO:0000256" key="5">
    <source>
        <dbReference type="ARBA" id="ARBA00023244"/>
    </source>
</evidence>
<proteinExistence type="inferred from homology"/>
<evidence type="ECO:0000313" key="11">
    <source>
        <dbReference type="EMBL" id="PTF15356.1"/>
    </source>
</evidence>
<gene>
    <name evidence="11" type="ORF">BUY47_00870</name>
</gene>
<comment type="similarity">
    <text evidence="2 9">Belongs to the uroporphyrinogen-III synthase family.</text>
</comment>
<keyword evidence="4 9" id="KW-0456">Lyase</keyword>
<organism evidence="11 12">
    <name type="scientific">Staphylococcus devriesei</name>
    <dbReference type="NCBI Taxonomy" id="586733"/>
    <lineage>
        <taxon>Bacteria</taxon>
        <taxon>Bacillati</taxon>
        <taxon>Bacillota</taxon>
        <taxon>Bacilli</taxon>
        <taxon>Bacillales</taxon>
        <taxon>Staphylococcaceae</taxon>
        <taxon>Staphylococcus</taxon>
    </lineage>
</organism>
<dbReference type="InterPro" id="IPR003754">
    <property type="entry name" value="4pyrrol_synth_uPrphyn_synth"/>
</dbReference>
<feature type="domain" description="Tetrapyrrole biosynthesis uroporphyrinogen III synthase" evidence="10">
    <location>
        <begin position="19"/>
        <end position="214"/>
    </location>
</feature>
<keyword evidence="5 9" id="KW-0627">Porphyrin biosynthesis</keyword>
<comment type="catalytic activity">
    <reaction evidence="8 9">
        <text>hydroxymethylbilane = uroporphyrinogen III + H2O</text>
        <dbReference type="Rhea" id="RHEA:18965"/>
        <dbReference type="ChEBI" id="CHEBI:15377"/>
        <dbReference type="ChEBI" id="CHEBI:57308"/>
        <dbReference type="ChEBI" id="CHEBI:57845"/>
        <dbReference type="EC" id="4.2.1.75"/>
    </reaction>
</comment>
<evidence type="ECO:0000256" key="8">
    <source>
        <dbReference type="ARBA" id="ARBA00048617"/>
    </source>
</evidence>
<evidence type="ECO:0000256" key="2">
    <source>
        <dbReference type="ARBA" id="ARBA00008133"/>
    </source>
</evidence>
<dbReference type="Proteomes" id="UP000242088">
    <property type="component" value="Unassembled WGS sequence"/>
</dbReference>
<dbReference type="Pfam" id="PF02602">
    <property type="entry name" value="HEM4"/>
    <property type="match status" value="1"/>
</dbReference>
<evidence type="ECO:0000259" key="10">
    <source>
        <dbReference type="Pfam" id="PF02602"/>
    </source>
</evidence>
<evidence type="ECO:0000256" key="9">
    <source>
        <dbReference type="RuleBase" id="RU366031"/>
    </source>
</evidence>
<reference evidence="11 12" key="1">
    <citation type="journal article" date="2016" name="Front. Microbiol.">
        <title>Comprehensive Phylogenetic Analysis of Bovine Non-aureus Staphylococci Species Based on Whole-Genome Sequencing.</title>
        <authorList>
            <person name="Naushad S."/>
            <person name="Barkema H.W."/>
            <person name="Luby C."/>
            <person name="Condas L.A."/>
            <person name="Nobrega D.B."/>
            <person name="Carson D.A."/>
            <person name="De Buck J."/>
        </authorList>
    </citation>
    <scope>NUCLEOTIDE SEQUENCE [LARGE SCALE GENOMIC DNA]</scope>
    <source>
        <strain evidence="11 12">SNUC 1409</strain>
    </source>
</reference>
<sequence>MKPVVVMTQTSNIQSDLVEIVHKPFIQILSLECDTQFLDYNYDWLIFSSKNAVRLFYQYLDDVNVKSIAAIGSKTAHLCEELGINVDFIPSDYSQEGLLRELKVHQQTILIPSSAKARPKLQQELAKNNDVIKIDLYQPIAHHENIQEVIQLIKSNKVNALTFSSSSAVRYYFSENIPSDFYDYYAIGEQTAHTIKQYGYSPKIANKQTLESLINKIVESRNL</sequence>
<dbReference type="PANTHER" id="PTHR38042">
    <property type="entry name" value="UROPORPHYRINOGEN-III SYNTHASE, CHLOROPLASTIC"/>
    <property type="match status" value="1"/>
</dbReference>
<keyword evidence="12" id="KW-1185">Reference proteome</keyword>
<evidence type="ECO:0000256" key="3">
    <source>
        <dbReference type="ARBA" id="ARBA00013109"/>
    </source>
</evidence>
<protein>
    <recommendedName>
        <fullName evidence="7 9">Uroporphyrinogen-III synthase</fullName>
        <ecNumber evidence="3 9">4.2.1.75</ecNumber>
    </recommendedName>
</protein>
<comment type="function">
    <text evidence="6 9">Catalyzes cyclization of the linear tetrapyrrole, hydroxymethylbilane, to the macrocyclic uroporphyrinogen III.</text>
</comment>
<evidence type="ECO:0000313" key="12">
    <source>
        <dbReference type="Proteomes" id="UP000242088"/>
    </source>
</evidence>
<dbReference type="PANTHER" id="PTHR38042:SF1">
    <property type="entry name" value="UROPORPHYRINOGEN-III SYNTHASE, CHLOROPLASTIC"/>
    <property type="match status" value="1"/>
</dbReference>
<dbReference type="Gene3D" id="3.40.50.10090">
    <property type="match status" value="2"/>
</dbReference>
<dbReference type="CDD" id="cd06578">
    <property type="entry name" value="HemD"/>
    <property type="match status" value="1"/>
</dbReference>
<name>A0ABX5I422_9STAP</name>
<dbReference type="SUPFAM" id="SSF69618">
    <property type="entry name" value="HemD-like"/>
    <property type="match status" value="1"/>
</dbReference>
<evidence type="ECO:0000256" key="4">
    <source>
        <dbReference type="ARBA" id="ARBA00023239"/>
    </source>
</evidence>
<comment type="pathway">
    <text evidence="1 9">Porphyrin-containing compound metabolism; protoporphyrin-IX biosynthesis; coproporphyrinogen-III from 5-aminolevulinate: step 3/4.</text>
</comment>
<dbReference type="RefSeq" id="WP_103166006.1">
    <property type="nucleotide sequence ID" value="NZ_JAHCOY010000001.1"/>
</dbReference>
<comment type="caution">
    <text evidence="11">The sequence shown here is derived from an EMBL/GenBank/DDBJ whole genome shotgun (WGS) entry which is preliminary data.</text>
</comment>
<dbReference type="EMBL" id="PYZI01000001">
    <property type="protein sequence ID" value="PTF15356.1"/>
    <property type="molecule type" value="Genomic_DNA"/>
</dbReference>
<dbReference type="GeneID" id="48887790"/>
<dbReference type="InterPro" id="IPR039793">
    <property type="entry name" value="UROS/Hem4"/>
</dbReference>
<evidence type="ECO:0000256" key="1">
    <source>
        <dbReference type="ARBA" id="ARBA00004772"/>
    </source>
</evidence>
<dbReference type="EC" id="4.2.1.75" evidence="3 9"/>